<dbReference type="Gene3D" id="1.10.10.10">
    <property type="entry name" value="Winged helix-like DNA-binding domain superfamily/Winged helix DNA-binding domain"/>
    <property type="match status" value="1"/>
</dbReference>
<dbReference type="EMBL" id="JAGGLC010000003">
    <property type="protein sequence ID" value="MBP1987217.1"/>
    <property type="molecule type" value="Genomic_DNA"/>
</dbReference>
<dbReference type="Proteomes" id="UP000823736">
    <property type="component" value="Unassembled WGS sequence"/>
</dbReference>
<dbReference type="Pfam" id="PF13412">
    <property type="entry name" value="HTH_24"/>
    <property type="match status" value="1"/>
</dbReference>
<name>A0A8T4GW54_9EURY</name>
<gene>
    <name evidence="1" type="ORF">J2753_001715</name>
</gene>
<accession>A0A8T4GW54</accession>
<organism evidence="1 2">
    <name type="scientific">Halolamina salifodinae</name>
    <dbReference type="NCBI Taxonomy" id="1202767"/>
    <lineage>
        <taxon>Archaea</taxon>
        <taxon>Methanobacteriati</taxon>
        <taxon>Methanobacteriota</taxon>
        <taxon>Stenosarchaea group</taxon>
        <taxon>Halobacteria</taxon>
        <taxon>Halobacteriales</taxon>
        <taxon>Haloferacaceae</taxon>
    </lineage>
</organism>
<dbReference type="InterPro" id="IPR036390">
    <property type="entry name" value="WH_DNA-bd_sf"/>
</dbReference>
<keyword evidence="2" id="KW-1185">Reference proteome</keyword>
<dbReference type="SUPFAM" id="SSF46785">
    <property type="entry name" value="Winged helix' DNA-binding domain"/>
    <property type="match status" value="1"/>
</dbReference>
<reference evidence="1" key="1">
    <citation type="submission" date="2021-03" db="EMBL/GenBank/DDBJ databases">
        <title>Genomic Encyclopedia of Type Strains, Phase IV (KMG-IV): sequencing the most valuable type-strain genomes for metagenomic binning, comparative biology and taxonomic classification.</title>
        <authorList>
            <person name="Goeker M."/>
        </authorList>
    </citation>
    <scope>NUCLEOTIDE SEQUENCE</scope>
    <source>
        <strain evidence="1">DSM 26232</strain>
    </source>
</reference>
<sequence>MDDKQILEIFQEEGDPVLFTGEVADRIGFSNQGALPRLKDLEEEGLLKSKRGGKVLVWWLSEEGREYLEREA</sequence>
<proteinExistence type="predicted"/>
<evidence type="ECO:0000313" key="2">
    <source>
        <dbReference type="Proteomes" id="UP000823736"/>
    </source>
</evidence>
<dbReference type="RefSeq" id="WP_321168796.1">
    <property type="nucleotide sequence ID" value="NZ_JAGGLC010000003.1"/>
</dbReference>
<dbReference type="AlphaFoldDB" id="A0A8T4GW54"/>
<comment type="caution">
    <text evidence="1">The sequence shown here is derived from an EMBL/GenBank/DDBJ whole genome shotgun (WGS) entry which is preliminary data.</text>
</comment>
<dbReference type="InterPro" id="IPR036388">
    <property type="entry name" value="WH-like_DNA-bd_sf"/>
</dbReference>
<evidence type="ECO:0000313" key="1">
    <source>
        <dbReference type="EMBL" id="MBP1987217.1"/>
    </source>
</evidence>
<protein>
    <submittedName>
        <fullName evidence="1">Mn-dependent DtxR family transcriptional regulator</fullName>
    </submittedName>
</protein>